<evidence type="ECO:0000313" key="1">
    <source>
        <dbReference type="EMBL" id="MEI4828796.1"/>
    </source>
</evidence>
<dbReference type="RefSeq" id="WP_336481149.1">
    <property type="nucleotide sequence ID" value="NZ_JBAWSV010000001.1"/>
</dbReference>
<evidence type="ECO:0000313" key="3">
    <source>
        <dbReference type="Proteomes" id="UP001367922"/>
    </source>
</evidence>
<gene>
    <name evidence="1" type="ORF">WAX78_04940</name>
    <name evidence="2" type="ORF">WAX78_14985</name>
</gene>
<name>A0ABU8FS45_9BACI</name>
<dbReference type="Proteomes" id="UP001367922">
    <property type="component" value="Unassembled WGS sequence"/>
</dbReference>
<keyword evidence="3" id="KW-1185">Reference proteome</keyword>
<sequence length="106" mass="12561">MSVTFYIANTREEVDHAKYGVYLEDEVHDYLWKNAKDVRHNLNLLIHLDPYDNKQFNVHEVKRLKRICEILIKNYNELDIAQFSKELFALCVEALKNDCLVYALGD</sequence>
<protein>
    <submittedName>
        <fullName evidence="1">Uncharacterized protein</fullName>
    </submittedName>
</protein>
<accession>A0ABU8FS45</accession>
<dbReference type="EMBL" id="JBAWSV010000005">
    <property type="protein sequence ID" value="MEI4830755.1"/>
    <property type="molecule type" value="Genomic_DNA"/>
</dbReference>
<dbReference type="EMBL" id="JBAWSV010000001">
    <property type="protein sequence ID" value="MEI4828796.1"/>
    <property type="molecule type" value="Genomic_DNA"/>
</dbReference>
<reference evidence="1 3" key="1">
    <citation type="submission" date="2024-01" db="EMBL/GenBank/DDBJ databases">
        <title>Seven novel Bacillus-like species.</title>
        <authorList>
            <person name="Liu G."/>
        </authorList>
    </citation>
    <scope>NUCLEOTIDE SEQUENCE [LARGE SCALE GENOMIC DNA]</scope>
    <source>
        <strain evidence="1 3">FJAT-53711</strain>
    </source>
</reference>
<evidence type="ECO:0000313" key="2">
    <source>
        <dbReference type="EMBL" id="MEI4830755.1"/>
    </source>
</evidence>
<proteinExistence type="predicted"/>
<comment type="caution">
    <text evidence="1">The sequence shown here is derived from an EMBL/GenBank/DDBJ whole genome shotgun (WGS) entry which is preliminary data.</text>
</comment>
<organism evidence="1 3">
    <name type="scientific">Bacillus yunxiaonensis</name>
    <dbReference type="NCBI Taxonomy" id="3127665"/>
    <lineage>
        <taxon>Bacteria</taxon>
        <taxon>Bacillati</taxon>
        <taxon>Bacillota</taxon>
        <taxon>Bacilli</taxon>
        <taxon>Bacillales</taxon>
        <taxon>Bacillaceae</taxon>
        <taxon>Bacillus</taxon>
    </lineage>
</organism>